<sequence>MRSLNLAPLRALLRDDADSKKQPGSPLAYLTRKAPGAAGLERAASLSAAGADADGWCIKAAPAPINVGAAEGRTSSCVHSPPASPLAYLTRKGPGAAGLERATSLPTGDGADPELWMIKAGGALSDTTAEDRSLTRIFSLARGCSWEPPSSLLLPGVDEPVLAPSSATAIAISASSSAAGTNKPAAAEMPVAAAPTVLRRLSSLSSKAGAAATHCLSSPWTL</sequence>
<comment type="caution">
    <text evidence="1">The sequence shown here is derived from an EMBL/GenBank/DDBJ whole genome shotgun (WGS) entry which is preliminary data.</text>
</comment>
<gene>
    <name evidence="1" type="ORF">C2E20_7382</name>
</gene>
<dbReference type="AlphaFoldDB" id="A0A2P6V4N0"/>
<keyword evidence="2" id="KW-1185">Reference proteome</keyword>
<protein>
    <submittedName>
        <fullName evidence="1">N-acetylglucosamine transferase</fullName>
    </submittedName>
</protein>
<accession>A0A2P6V4N0</accession>
<name>A0A2P6V4N0_9CHLO</name>
<dbReference type="GO" id="GO:0016740">
    <property type="term" value="F:transferase activity"/>
    <property type="evidence" value="ECO:0007669"/>
    <property type="project" value="UniProtKB-KW"/>
</dbReference>
<evidence type="ECO:0000313" key="1">
    <source>
        <dbReference type="EMBL" id="PSC69038.1"/>
    </source>
</evidence>
<proteinExistence type="predicted"/>
<organism evidence="1 2">
    <name type="scientific">Micractinium conductrix</name>
    <dbReference type="NCBI Taxonomy" id="554055"/>
    <lineage>
        <taxon>Eukaryota</taxon>
        <taxon>Viridiplantae</taxon>
        <taxon>Chlorophyta</taxon>
        <taxon>core chlorophytes</taxon>
        <taxon>Trebouxiophyceae</taxon>
        <taxon>Chlorellales</taxon>
        <taxon>Chlorellaceae</taxon>
        <taxon>Chlorella clade</taxon>
        <taxon>Micractinium</taxon>
    </lineage>
</organism>
<evidence type="ECO:0000313" key="2">
    <source>
        <dbReference type="Proteomes" id="UP000239649"/>
    </source>
</evidence>
<dbReference type="EMBL" id="LHPF02000030">
    <property type="protein sequence ID" value="PSC69038.1"/>
    <property type="molecule type" value="Genomic_DNA"/>
</dbReference>
<keyword evidence="1" id="KW-0808">Transferase</keyword>
<dbReference type="Proteomes" id="UP000239649">
    <property type="component" value="Unassembled WGS sequence"/>
</dbReference>
<reference evidence="1 2" key="1">
    <citation type="journal article" date="2018" name="Plant J.">
        <title>Genome sequences of Chlorella sorokiniana UTEX 1602 and Micractinium conductrix SAG 241.80: implications to maltose excretion by a green alga.</title>
        <authorList>
            <person name="Arriola M.B."/>
            <person name="Velmurugan N."/>
            <person name="Zhang Y."/>
            <person name="Plunkett M.H."/>
            <person name="Hondzo H."/>
            <person name="Barney B.M."/>
        </authorList>
    </citation>
    <scope>NUCLEOTIDE SEQUENCE [LARGE SCALE GENOMIC DNA]</scope>
    <source>
        <strain evidence="1 2">SAG 241.80</strain>
    </source>
</reference>